<dbReference type="KEGG" id="tpv:TP01_0493"/>
<dbReference type="Proteomes" id="UP000001949">
    <property type="component" value="Unassembled WGS sequence"/>
</dbReference>
<feature type="region of interest" description="Disordered" evidence="1">
    <location>
        <begin position="188"/>
        <end position="234"/>
    </location>
</feature>
<evidence type="ECO:0000313" key="2">
    <source>
        <dbReference type="EMBL" id="EAN33730.1"/>
    </source>
</evidence>
<dbReference type="VEuPathDB" id="PiroplasmaDB:TpMuguga_01g00493"/>
<dbReference type="EMBL" id="AAGK01000001">
    <property type="protein sequence ID" value="EAN33730.1"/>
    <property type="molecule type" value="Genomic_DNA"/>
</dbReference>
<sequence>MPPPGGIIDGYNFFYFQLRLKFTMASLFLTVIPSGNVMCGVIRPKKSVEDSNTDSSSLSGQDSTHFSNTTDVEAETGLEGTQNEGVEPEILFCELKNFVFYDGDMKMVDPSRYHVEFLDILFVFLFNCFLGKIDYGTETIWNIKDYPIPIIVASLTVEPFSNHFVLKCQEDLKLTIPYPFTNFPDLKELQEQSTEEQSTEEEITEEEITEEEITEEEITEEEEIEEHETSEEEE</sequence>
<evidence type="ECO:0000256" key="1">
    <source>
        <dbReference type="SAM" id="MobiDB-lite"/>
    </source>
</evidence>
<feature type="compositionally biased region" description="Acidic residues" evidence="1">
    <location>
        <begin position="193"/>
        <end position="234"/>
    </location>
</feature>
<dbReference type="RefSeq" id="XP_766013.1">
    <property type="nucleotide sequence ID" value="XM_760920.1"/>
</dbReference>
<dbReference type="GeneID" id="3503447"/>
<feature type="compositionally biased region" description="Polar residues" evidence="1">
    <location>
        <begin position="53"/>
        <end position="67"/>
    </location>
</feature>
<accession>Q4N8H8</accession>
<comment type="caution">
    <text evidence="2">The sequence shown here is derived from an EMBL/GenBank/DDBJ whole genome shotgun (WGS) entry which is preliminary data.</text>
</comment>
<feature type="region of interest" description="Disordered" evidence="1">
    <location>
        <begin position="47"/>
        <end position="67"/>
    </location>
</feature>
<dbReference type="InParanoid" id="Q4N8H8"/>
<dbReference type="AlphaFoldDB" id="Q4N8H8"/>
<keyword evidence="3" id="KW-1185">Reference proteome</keyword>
<reference evidence="2 3" key="1">
    <citation type="journal article" date="2005" name="Science">
        <title>Genome sequence of Theileria parva, a bovine pathogen that transforms lymphocytes.</title>
        <authorList>
            <person name="Gardner M.J."/>
            <person name="Bishop R."/>
            <person name="Shah T."/>
            <person name="de Villiers E.P."/>
            <person name="Carlton J.M."/>
            <person name="Hall N."/>
            <person name="Ren Q."/>
            <person name="Paulsen I.T."/>
            <person name="Pain A."/>
            <person name="Berriman M."/>
            <person name="Wilson R.J.M."/>
            <person name="Sato S."/>
            <person name="Ralph S.A."/>
            <person name="Mann D.J."/>
            <person name="Xiong Z."/>
            <person name="Shallom S.J."/>
            <person name="Weidman J."/>
            <person name="Jiang L."/>
            <person name="Lynn J."/>
            <person name="Weaver B."/>
            <person name="Shoaibi A."/>
            <person name="Domingo A.R."/>
            <person name="Wasawo D."/>
            <person name="Crabtree J."/>
            <person name="Wortman J.R."/>
            <person name="Haas B."/>
            <person name="Angiuoli S.V."/>
            <person name="Creasy T.H."/>
            <person name="Lu C."/>
            <person name="Suh B."/>
            <person name="Silva J.C."/>
            <person name="Utterback T.R."/>
            <person name="Feldblyum T.V."/>
            <person name="Pertea M."/>
            <person name="Allen J."/>
            <person name="Nierman W.C."/>
            <person name="Taracha E.L.N."/>
            <person name="Salzberg S.L."/>
            <person name="White O.R."/>
            <person name="Fitzhugh H.A."/>
            <person name="Morzaria S."/>
            <person name="Venter J.C."/>
            <person name="Fraser C.M."/>
            <person name="Nene V."/>
        </authorList>
    </citation>
    <scope>NUCLEOTIDE SEQUENCE [LARGE SCALE GENOMIC DNA]</scope>
    <source>
        <strain evidence="2 3">Muguga</strain>
    </source>
</reference>
<protein>
    <submittedName>
        <fullName evidence="2">Uncharacterized protein</fullName>
    </submittedName>
</protein>
<proteinExistence type="predicted"/>
<name>Q4N8H8_THEPA</name>
<gene>
    <name evidence="2" type="ordered locus">TP01_0493</name>
</gene>
<organism evidence="2 3">
    <name type="scientific">Theileria parva</name>
    <name type="common">East coast fever infection agent</name>
    <dbReference type="NCBI Taxonomy" id="5875"/>
    <lineage>
        <taxon>Eukaryota</taxon>
        <taxon>Sar</taxon>
        <taxon>Alveolata</taxon>
        <taxon>Apicomplexa</taxon>
        <taxon>Aconoidasida</taxon>
        <taxon>Piroplasmida</taxon>
        <taxon>Theileriidae</taxon>
        <taxon>Theileria</taxon>
    </lineage>
</organism>
<evidence type="ECO:0000313" key="3">
    <source>
        <dbReference type="Proteomes" id="UP000001949"/>
    </source>
</evidence>